<dbReference type="EMBL" id="MN812687">
    <property type="protein sequence ID" value="QPL10877.1"/>
    <property type="molecule type" value="Genomic_DNA"/>
</dbReference>
<gene>
    <name evidence="2" type="ORF">Possum_00036</name>
</gene>
<feature type="region of interest" description="Disordered" evidence="1">
    <location>
        <begin position="1"/>
        <end position="20"/>
    </location>
</feature>
<sequence>MHTLTKVIENPHSNSTKTVTVTKTRTKTDTRFVIHIHEERYSTDRHGRSMYSDSVKELVLWRSEMEDFRATLEQAMLFLEAE</sequence>
<evidence type="ECO:0000313" key="3">
    <source>
        <dbReference type="Proteomes" id="UP000594462"/>
    </source>
</evidence>
<accession>A0A7T0LWJ6</accession>
<proteinExistence type="predicted"/>
<name>A0A7T0LWJ6_9CAUD</name>
<organism evidence="2 3">
    <name type="scientific">Pectobacterium phage Possum</name>
    <dbReference type="NCBI Taxonomy" id="2686301"/>
    <lineage>
        <taxon>Viruses</taxon>
        <taxon>Duplodnaviria</taxon>
        <taxon>Heunggongvirae</taxon>
        <taxon>Uroviricota</taxon>
        <taxon>Caudoviricetes</taxon>
        <taxon>Schitoviridae</taxon>
        <taxon>Cbunavirus</taxon>
        <taxon>Cbunavirus possum</taxon>
    </lineage>
</organism>
<reference evidence="2 3" key="1">
    <citation type="submission" date="2019-12" db="EMBL/GenBank/DDBJ databases">
        <authorList>
            <person name="Shneider M.M."/>
            <person name="Evseev P.V."/>
            <person name="Lukianova A.A."/>
            <person name="Kabilov M.R."/>
            <person name="Miroshnikov K.A."/>
        </authorList>
    </citation>
    <scope>NUCLEOTIDE SEQUENCE [LARGE SCALE GENOMIC DNA]</scope>
</reference>
<evidence type="ECO:0000256" key="1">
    <source>
        <dbReference type="SAM" id="MobiDB-lite"/>
    </source>
</evidence>
<evidence type="ECO:0000313" key="2">
    <source>
        <dbReference type="EMBL" id="QPL10877.1"/>
    </source>
</evidence>
<protein>
    <submittedName>
        <fullName evidence="2">Uncharacterized protein</fullName>
    </submittedName>
</protein>
<keyword evidence="3" id="KW-1185">Reference proteome</keyword>
<dbReference type="Proteomes" id="UP000594462">
    <property type="component" value="Segment"/>
</dbReference>